<sequence>MKRPGWTSMWNHSCVHAIAFSTSSTFESHINSTITGIQDFLETFQGLEELFFSADLDSYLYSRAVYPEESCLLRKHPTYWRPDMEKIARREGPSRKHLRGLNLECIGVLPLPNDVLSGTQLARADIPNLGVRKDFFDLAAGSDNLPLSRSLHDLAQWAFGPDGLPSLRVIAHGDFLDEGRYRKHNVLLCRDSGSSQGLNFRRVVGTEMDELLLDLFEEYSDFLQACPPSLDLYESNSW</sequence>
<dbReference type="RefSeq" id="XP_013326033.1">
    <property type="nucleotide sequence ID" value="XM_013470579.1"/>
</dbReference>
<dbReference type="AlphaFoldDB" id="A0A0F4YNI6"/>
<dbReference type="EMBL" id="LASV01000350">
    <property type="protein sequence ID" value="KKA19421.1"/>
    <property type="molecule type" value="Genomic_DNA"/>
</dbReference>
<accession>A0A0F4YNI6</accession>
<keyword evidence="2" id="KW-1185">Reference proteome</keyword>
<evidence type="ECO:0000313" key="1">
    <source>
        <dbReference type="EMBL" id="KKA19421.1"/>
    </source>
</evidence>
<comment type="caution">
    <text evidence="1">The sequence shown here is derived from an EMBL/GenBank/DDBJ whole genome shotgun (WGS) entry which is preliminary data.</text>
</comment>
<protein>
    <submittedName>
        <fullName evidence="1">Uncharacterized protein</fullName>
    </submittedName>
</protein>
<evidence type="ECO:0000313" key="2">
    <source>
        <dbReference type="Proteomes" id="UP000053958"/>
    </source>
</evidence>
<name>A0A0F4YNI6_RASE3</name>
<reference evidence="1 2" key="1">
    <citation type="submission" date="2015-04" db="EMBL/GenBank/DDBJ databases">
        <authorList>
            <person name="Heijne W.H."/>
            <person name="Fedorova N.D."/>
            <person name="Nierman W.C."/>
            <person name="Vollebregt A.W."/>
            <person name="Zhao Z."/>
            <person name="Wu L."/>
            <person name="Kumar M."/>
            <person name="Stam H."/>
            <person name="van den Berg M.A."/>
            <person name="Pel H.J."/>
        </authorList>
    </citation>
    <scope>NUCLEOTIDE SEQUENCE [LARGE SCALE GENOMIC DNA]</scope>
    <source>
        <strain evidence="1 2">CBS 393.64</strain>
    </source>
</reference>
<dbReference type="GeneID" id="25318898"/>
<dbReference type="OrthoDB" id="4226874at2759"/>
<dbReference type="STRING" id="1408163.A0A0F4YNI6"/>
<gene>
    <name evidence="1" type="ORF">T310_6597</name>
</gene>
<organism evidence="1 2">
    <name type="scientific">Rasamsonia emersonii (strain ATCC 16479 / CBS 393.64 / IMI 116815)</name>
    <dbReference type="NCBI Taxonomy" id="1408163"/>
    <lineage>
        <taxon>Eukaryota</taxon>
        <taxon>Fungi</taxon>
        <taxon>Dikarya</taxon>
        <taxon>Ascomycota</taxon>
        <taxon>Pezizomycotina</taxon>
        <taxon>Eurotiomycetes</taxon>
        <taxon>Eurotiomycetidae</taxon>
        <taxon>Eurotiales</taxon>
        <taxon>Trichocomaceae</taxon>
        <taxon>Rasamsonia</taxon>
    </lineage>
</organism>
<proteinExistence type="predicted"/>
<dbReference type="Proteomes" id="UP000053958">
    <property type="component" value="Unassembled WGS sequence"/>
</dbReference>